<dbReference type="CDD" id="cd00340">
    <property type="entry name" value="GSH_Peroxidase"/>
    <property type="match status" value="1"/>
</dbReference>
<dbReference type="PANTHER" id="PTHR11592">
    <property type="entry name" value="GLUTATHIONE PEROXIDASE"/>
    <property type="match status" value="1"/>
</dbReference>
<dbReference type="PRINTS" id="PR01011">
    <property type="entry name" value="GLUTPROXDASE"/>
</dbReference>
<evidence type="ECO:0000256" key="5">
    <source>
        <dbReference type="RuleBase" id="RU000499"/>
    </source>
</evidence>
<dbReference type="SUPFAM" id="SSF52833">
    <property type="entry name" value="Thioredoxin-like"/>
    <property type="match status" value="1"/>
</dbReference>
<feature type="active site" evidence="4">
    <location>
        <position position="36"/>
    </location>
</feature>
<dbReference type="PIRSF" id="PIRSF000303">
    <property type="entry name" value="Glutathion_perox"/>
    <property type="match status" value="1"/>
</dbReference>
<dbReference type="Pfam" id="PF00255">
    <property type="entry name" value="GSHPx"/>
    <property type="match status" value="1"/>
</dbReference>
<gene>
    <name evidence="6" type="ORF">QP460_009190</name>
</gene>
<dbReference type="RefSeq" id="WP_284826295.1">
    <property type="nucleotide sequence ID" value="NZ_JASOOY020000031.1"/>
</dbReference>
<evidence type="ECO:0000256" key="3">
    <source>
        <dbReference type="ARBA" id="ARBA00023002"/>
    </source>
</evidence>
<dbReference type="Proteomes" id="UP001223646">
    <property type="component" value="Unassembled WGS sequence"/>
</dbReference>
<comment type="similarity">
    <text evidence="1 5">Belongs to the glutathione peroxidase family.</text>
</comment>
<organism evidence="6 7">
    <name type="scientific">Corynebacterium amycolatum</name>
    <dbReference type="NCBI Taxonomy" id="43765"/>
    <lineage>
        <taxon>Bacteria</taxon>
        <taxon>Bacillati</taxon>
        <taxon>Actinomycetota</taxon>
        <taxon>Actinomycetes</taxon>
        <taxon>Mycobacteriales</taxon>
        <taxon>Corynebacteriaceae</taxon>
        <taxon>Corynebacterium</taxon>
    </lineage>
</organism>
<dbReference type="PROSITE" id="PS00460">
    <property type="entry name" value="GLUTATHIONE_PEROXID_1"/>
    <property type="match status" value="1"/>
</dbReference>
<comment type="caution">
    <text evidence="6">The sequence shown here is derived from an EMBL/GenBank/DDBJ whole genome shotgun (WGS) entry which is preliminary data.</text>
</comment>
<dbReference type="Gene3D" id="3.40.30.10">
    <property type="entry name" value="Glutaredoxin"/>
    <property type="match status" value="1"/>
</dbReference>
<evidence type="ECO:0000256" key="4">
    <source>
        <dbReference type="PIRSR" id="PIRSR000303-1"/>
    </source>
</evidence>
<dbReference type="PROSITE" id="PS00763">
    <property type="entry name" value="GLUTATHIONE_PEROXID_2"/>
    <property type="match status" value="1"/>
</dbReference>
<dbReference type="InterPro" id="IPR036249">
    <property type="entry name" value="Thioredoxin-like_sf"/>
</dbReference>
<dbReference type="AlphaFoldDB" id="A0AAW9SWV5"/>
<dbReference type="PANTHER" id="PTHR11592:SF78">
    <property type="entry name" value="GLUTATHIONE PEROXIDASE"/>
    <property type="match status" value="1"/>
</dbReference>
<dbReference type="GO" id="GO:0034599">
    <property type="term" value="P:cellular response to oxidative stress"/>
    <property type="evidence" value="ECO:0007669"/>
    <property type="project" value="TreeGrafter"/>
</dbReference>
<accession>A0AAW9SWV5</accession>
<name>A0AAW9SWV5_CORAY</name>
<dbReference type="GO" id="GO:0004601">
    <property type="term" value="F:peroxidase activity"/>
    <property type="evidence" value="ECO:0007669"/>
    <property type="project" value="UniProtKB-KW"/>
</dbReference>
<keyword evidence="3 5" id="KW-0560">Oxidoreductase</keyword>
<reference evidence="6" key="2">
    <citation type="submission" date="2024-05" db="EMBL/GenBank/DDBJ databases">
        <authorList>
            <person name="Wolfe A."/>
        </authorList>
    </citation>
    <scope>NUCLEOTIDE SEQUENCE</scope>
    <source>
        <strain evidence="6">UMB1064</strain>
    </source>
</reference>
<evidence type="ECO:0000256" key="1">
    <source>
        <dbReference type="ARBA" id="ARBA00006926"/>
    </source>
</evidence>
<dbReference type="InterPro" id="IPR000889">
    <property type="entry name" value="Glutathione_peroxidase"/>
</dbReference>
<dbReference type="InterPro" id="IPR029760">
    <property type="entry name" value="GPX_CS"/>
</dbReference>
<dbReference type="EMBL" id="JASOOY020000031">
    <property type="protein sequence ID" value="MEO3717759.1"/>
    <property type="molecule type" value="Genomic_DNA"/>
</dbReference>
<dbReference type="PROSITE" id="PS51355">
    <property type="entry name" value="GLUTATHIONE_PEROXID_3"/>
    <property type="match status" value="1"/>
</dbReference>
<evidence type="ECO:0000313" key="7">
    <source>
        <dbReference type="Proteomes" id="UP001223646"/>
    </source>
</evidence>
<dbReference type="FunFam" id="3.40.30.10:FF:000010">
    <property type="entry name" value="Glutathione peroxidase"/>
    <property type="match status" value="1"/>
</dbReference>
<evidence type="ECO:0000256" key="2">
    <source>
        <dbReference type="ARBA" id="ARBA00022559"/>
    </source>
</evidence>
<proteinExistence type="inferred from homology"/>
<reference evidence="6" key="1">
    <citation type="submission" date="2023-05" db="EMBL/GenBank/DDBJ databases">
        <authorList>
            <person name="Du J."/>
        </authorList>
    </citation>
    <scope>NUCLEOTIDE SEQUENCE</scope>
    <source>
        <strain evidence="6">UMB1064</strain>
    </source>
</reference>
<keyword evidence="2 5" id="KW-0575">Peroxidase</keyword>
<evidence type="ECO:0000313" key="6">
    <source>
        <dbReference type="EMBL" id="MEO3717759.1"/>
    </source>
</evidence>
<dbReference type="InterPro" id="IPR029759">
    <property type="entry name" value="GPX_AS"/>
</dbReference>
<protein>
    <recommendedName>
        <fullName evidence="5">Glutathione peroxidase</fullName>
    </recommendedName>
</protein>
<sequence>MSNLFDIPVTTIDGNEATMSDWAGHVLLIVNTASECGFTDQYDDLQGLFDELAPRGFFVLGFPCNQFGGQEPGSAEEIKQFCQREFGVTFPLFQKTEVNGDGAHPLYKLLKETPDADGEAGDVKWNFEKFVISPEGEVIGRFRSKVSPDDDALRDLIEENLPI</sequence>